<comment type="cofactor">
    <cofactor evidence="9">
        <name>Zn(2+)</name>
        <dbReference type="ChEBI" id="CHEBI:29105"/>
    </cofactor>
    <text evidence="9">Binds 1 zinc ion.</text>
</comment>
<keyword evidence="8 9" id="KW-0862">Zinc</keyword>
<evidence type="ECO:0000256" key="5">
    <source>
        <dbReference type="ARBA" id="ARBA00022723"/>
    </source>
</evidence>
<evidence type="ECO:0000256" key="6">
    <source>
        <dbReference type="ARBA" id="ARBA00022759"/>
    </source>
</evidence>
<keyword evidence="4 9" id="KW-0540">Nuclease</keyword>
<gene>
    <name evidence="9" type="primary">ybeY</name>
    <name evidence="10" type="ORF">ALO_13739</name>
</gene>
<dbReference type="GO" id="GO:0008270">
    <property type="term" value="F:zinc ion binding"/>
    <property type="evidence" value="ECO:0007669"/>
    <property type="project" value="UniProtKB-UniRule"/>
</dbReference>
<proteinExistence type="inferred from homology"/>
<dbReference type="InterPro" id="IPR002036">
    <property type="entry name" value="YbeY"/>
</dbReference>
<evidence type="ECO:0000256" key="2">
    <source>
        <dbReference type="ARBA" id="ARBA00022517"/>
    </source>
</evidence>
<feature type="binding site" evidence="9">
    <location>
        <position position="121"/>
    </location>
    <ligand>
        <name>Zn(2+)</name>
        <dbReference type="ChEBI" id="CHEBI:29105"/>
        <note>catalytic</note>
    </ligand>
</feature>
<dbReference type="InterPro" id="IPR023091">
    <property type="entry name" value="MetalPrtase_cat_dom_sf_prd"/>
</dbReference>
<dbReference type="PANTHER" id="PTHR46986:SF1">
    <property type="entry name" value="ENDORIBONUCLEASE YBEY, CHLOROPLASTIC"/>
    <property type="match status" value="1"/>
</dbReference>
<dbReference type="NCBIfam" id="TIGR00043">
    <property type="entry name" value="rRNA maturation RNase YbeY"/>
    <property type="match status" value="1"/>
</dbReference>
<keyword evidence="7 9" id="KW-0378">Hydrolase</keyword>
<dbReference type="GO" id="GO:0004222">
    <property type="term" value="F:metalloendopeptidase activity"/>
    <property type="evidence" value="ECO:0007669"/>
    <property type="project" value="InterPro"/>
</dbReference>
<reference evidence="10 11" key="1">
    <citation type="journal article" date="2011" name="EMBO J.">
        <title>Structural diversity of bacterial flagellar motors.</title>
        <authorList>
            <person name="Chen S."/>
            <person name="Beeby M."/>
            <person name="Murphy G.E."/>
            <person name="Leadbetter J.R."/>
            <person name="Hendrixson D.R."/>
            <person name="Briegel A."/>
            <person name="Li Z."/>
            <person name="Shi J."/>
            <person name="Tocheva E.I."/>
            <person name="Muller A."/>
            <person name="Dobro M.J."/>
            <person name="Jensen G.J."/>
        </authorList>
    </citation>
    <scope>NUCLEOTIDE SEQUENCE [LARGE SCALE GENOMIC DNA]</scope>
    <source>
        <strain evidence="10 11">DSM 6540</strain>
    </source>
</reference>
<keyword evidence="2 9" id="KW-0690">Ribosome biogenesis</keyword>
<sequence length="157" mass="17483">MEIIISSFDDSPVPASVTKVISSVLAMAAEVYQLTPGHEVSVTLADNQYIQELNREYRGKDRPTDVLSFALNEGDEPEILAGPDGIATLLGDIIISLEMAESQAREYGHSLERELAYLTVHGMLHLLGYDHEEAAEKILMRQEEESILSRLDIVRQE</sequence>
<keyword evidence="11" id="KW-1185">Reference proteome</keyword>
<evidence type="ECO:0000313" key="11">
    <source>
        <dbReference type="Proteomes" id="UP000003240"/>
    </source>
</evidence>
<dbReference type="RefSeq" id="WP_004096696.1">
    <property type="nucleotide sequence ID" value="NZ_AFGF01000121.1"/>
</dbReference>
<dbReference type="Gene3D" id="3.40.390.30">
    <property type="entry name" value="Metalloproteases ('zincins'), catalytic domain"/>
    <property type="match status" value="1"/>
</dbReference>
<dbReference type="PANTHER" id="PTHR46986">
    <property type="entry name" value="ENDORIBONUCLEASE YBEY, CHLOROPLASTIC"/>
    <property type="match status" value="1"/>
</dbReference>
<evidence type="ECO:0000256" key="8">
    <source>
        <dbReference type="ARBA" id="ARBA00022833"/>
    </source>
</evidence>
<accession>F7NKX9</accession>
<comment type="subcellular location">
    <subcellularLocation>
        <location evidence="9">Cytoplasm</location>
    </subcellularLocation>
</comment>
<evidence type="ECO:0000313" key="10">
    <source>
        <dbReference type="EMBL" id="EGO63322.1"/>
    </source>
</evidence>
<feature type="binding site" evidence="9">
    <location>
        <position position="125"/>
    </location>
    <ligand>
        <name>Zn(2+)</name>
        <dbReference type="ChEBI" id="CHEBI:29105"/>
        <note>catalytic</note>
    </ligand>
</feature>
<comment type="caution">
    <text evidence="10">The sequence shown here is derived from an EMBL/GenBank/DDBJ whole genome shotgun (WGS) entry which is preliminary data.</text>
</comment>
<dbReference type="EC" id="3.1.-.-" evidence="9"/>
<name>F7NKX9_9FIRM</name>
<dbReference type="SUPFAM" id="SSF55486">
    <property type="entry name" value="Metalloproteases ('zincins'), catalytic domain"/>
    <property type="match status" value="1"/>
</dbReference>
<dbReference type="GO" id="GO:0006364">
    <property type="term" value="P:rRNA processing"/>
    <property type="evidence" value="ECO:0007669"/>
    <property type="project" value="UniProtKB-UniRule"/>
</dbReference>
<keyword evidence="10" id="KW-0645">Protease</keyword>
<evidence type="ECO:0000256" key="1">
    <source>
        <dbReference type="ARBA" id="ARBA00010875"/>
    </source>
</evidence>
<dbReference type="EMBL" id="AFGF01000121">
    <property type="protein sequence ID" value="EGO63322.1"/>
    <property type="molecule type" value="Genomic_DNA"/>
</dbReference>
<organism evidence="10 11">
    <name type="scientific">Acetonema longum DSM 6540</name>
    <dbReference type="NCBI Taxonomy" id="1009370"/>
    <lineage>
        <taxon>Bacteria</taxon>
        <taxon>Bacillati</taxon>
        <taxon>Bacillota</taxon>
        <taxon>Negativicutes</taxon>
        <taxon>Acetonemataceae</taxon>
        <taxon>Acetonema</taxon>
    </lineage>
</organism>
<comment type="similarity">
    <text evidence="1 9">Belongs to the endoribonuclease YbeY family.</text>
</comment>
<dbReference type="HAMAP" id="MF_00009">
    <property type="entry name" value="Endoribonucl_YbeY"/>
    <property type="match status" value="1"/>
</dbReference>
<dbReference type="InterPro" id="IPR020549">
    <property type="entry name" value="YbeY_CS"/>
</dbReference>
<evidence type="ECO:0000256" key="9">
    <source>
        <dbReference type="HAMAP-Rule" id="MF_00009"/>
    </source>
</evidence>
<dbReference type="OrthoDB" id="9807740at2"/>
<comment type="function">
    <text evidence="9">Single strand-specific metallo-endoribonuclease involved in late-stage 70S ribosome quality control and in maturation of the 3' terminus of the 16S rRNA.</text>
</comment>
<dbReference type="Pfam" id="PF02130">
    <property type="entry name" value="YbeY"/>
    <property type="match status" value="1"/>
</dbReference>
<keyword evidence="5 9" id="KW-0479">Metal-binding</keyword>
<dbReference type="PROSITE" id="PS01306">
    <property type="entry name" value="UPF0054"/>
    <property type="match status" value="1"/>
</dbReference>
<keyword evidence="9" id="KW-0963">Cytoplasm</keyword>
<dbReference type="Proteomes" id="UP000003240">
    <property type="component" value="Unassembled WGS sequence"/>
</dbReference>
<protein>
    <recommendedName>
        <fullName evidence="9">Endoribonuclease YbeY</fullName>
        <ecNumber evidence="9">3.1.-.-</ecNumber>
    </recommendedName>
</protein>
<dbReference type="eggNOG" id="COG0319">
    <property type="taxonomic scope" value="Bacteria"/>
</dbReference>
<dbReference type="GO" id="GO:0005737">
    <property type="term" value="C:cytoplasm"/>
    <property type="evidence" value="ECO:0007669"/>
    <property type="project" value="UniProtKB-SubCell"/>
</dbReference>
<feature type="binding site" evidence="9">
    <location>
        <position position="131"/>
    </location>
    <ligand>
        <name>Zn(2+)</name>
        <dbReference type="ChEBI" id="CHEBI:29105"/>
        <note>catalytic</note>
    </ligand>
</feature>
<keyword evidence="3 9" id="KW-0698">rRNA processing</keyword>
<keyword evidence="10" id="KW-0482">Metalloprotease</keyword>
<evidence type="ECO:0000256" key="3">
    <source>
        <dbReference type="ARBA" id="ARBA00022552"/>
    </source>
</evidence>
<evidence type="ECO:0000256" key="7">
    <source>
        <dbReference type="ARBA" id="ARBA00022801"/>
    </source>
</evidence>
<dbReference type="AlphaFoldDB" id="F7NKX9"/>
<dbReference type="STRING" id="1009370.ALO_13739"/>
<dbReference type="GO" id="GO:0006508">
    <property type="term" value="P:proteolysis"/>
    <property type="evidence" value="ECO:0007669"/>
    <property type="project" value="UniProtKB-KW"/>
</dbReference>
<evidence type="ECO:0000256" key="4">
    <source>
        <dbReference type="ARBA" id="ARBA00022722"/>
    </source>
</evidence>
<dbReference type="GO" id="GO:0004521">
    <property type="term" value="F:RNA endonuclease activity"/>
    <property type="evidence" value="ECO:0007669"/>
    <property type="project" value="UniProtKB-UniRule"/>
</dbReference>
<keyword evidence="6 9" id="KW-0255">Endonuclease</keyword>